<dbReference type="GO" id="GO:0016075">
    <property type="term" value="P:rRNA catabolic process"/>
    <property type="evidence" value="ECO:0007669"/>
    <property type="project" value="TreeGrafter"/>
</dbReference>
<sequence length="144" mass="16786">MSRILVDTSFIIAFMDKKDQHHKRALKIYNNRVRKVAVEIICMDCVVNEVYSVMARKLIERGMSGEFSKVADLIGGFLKNIDVVRAYQYLPKLHSKVVDLMKRTEGRLNYQDALIALCCRREGIDKIVSLDRDFDEVEWLERIC</sequence>
<feature type="domain" description="PIN" evidence="1">
    <location>
        <begin position="4"/>
        <end position="139"/>
    </location>
</feature>
<dbReference type="Gene3D" id="3.40.50.1010">
    <property type="entry name" value="5'-nuclease"/>
    <property type="match status" value="1"/>
</dbReference>
<dbReference type="EMBL" id="QMPZ01000161">
    <property type="protein sequence ID" value="RLE07526.1"/>
    <property type="molecule type" value="Genomic_DNA"/>
</dbReference>
<dbReference type="PANTHER" id="PTHR42188:SF1">
    <property type="entry name" value="23S RRNA-SPECIFIC ENDONUCLEASE VAPC20"/>
    <property type="match status" value="1"/>
</dbReference>
<comment type="caution">
    <text evidence="2">The sequence shown here is derived from an EMBL/GenBank/DDBJ whole genome shotgun (WGS) entry which is preliminary data.</text>
</comment>
<dbReference type="GO" id="GO:0004521">
    <property type="term" value="F:RNA endonuclease activity"/>
    <property type="evidence" value="ECO:0007669"/>
    <property type="project" value="InterPro"/>
</dbReference>
<dbReference type="InterPro" id="IPR002716">
    <property type="entry name" value="PIN_dom"/>
</dbReference>
<name>A0A497E2S1_UNCAE</name>
<accession>A0A497E2S1</accession>
<reference evidence="2 3" key="1">
    <citation type="submission" date="2018-06" db="EMBL/GenBank/DDBJ databases">
        <title>Extensive metabolic versatility and redundancy in microbially diverse, dynamic hydrothermal sediments.</title>
        <authorList>
            <person name="Dombrowski N."/>
            <person name="Teske A."/>
            <person name="Baker B.J."/>
        </authorList>
    </citation>
    <scope>NUCLEOTIDE SEQUENCE [LARGE SCALE GENOMIC DNA]</scope>
    <source>
        <strain evidence="2">B47_G16</strain>
    </source>
</reference>
<dbReference type="InterPro" id="IPR029060">
    <property type="entry name" value="PIN-like_dom_sf"/>
</dbReference>
<dbReference type="SUPFAM" id="SSF88723">
    <property type="entry name" value="PIN domain-like"/>
    <property type="match status" value="1"/>
</dbReference>
<proteinExistence type="predicted"/>
<dbReference type="InterPro" id="IPR039018">
    <property type="entry name" value="VapC20-like"/>
</dbReference>
<dbReference type="AlphaFoldDB" id="A0A497E2S1"/>
<gene>
    <name evidence="2" type="ORF">DRJ00_07970</name>
</gene>
<evidence type="ECO:0000313" key="3">
    <source>
        <dbReference type="Proteomes" id="UP000279422"/>
    </source>
</evidence>
<protein>
    <recommendedName>
        <fullName evidence="1">PIN domain-containing protein</fullName>
    </recommendedName>
</protein>
<dbReference type="Proteomes" id="UP000279422">
    <property type="component" value="Unassembled WGS sequence"/>
</dbReference>
<dbReference type="PANTHER" id="PTHR42188">
    <property type="entry name" value="23S RRNA-SPECIFIC ENDONUCLEASE VAPC20"/>
    <property type="match status" value="1"/>
</dbReference>
<evidence type="ECO:0000259" key="1">
    <source>
        <dbReference type="Pfam" id="PF01850"/>
    </source>
</evidence>
<organism evidence="2 3">
    <name type="scientific">Aerophobetes bacterium</name>
    <dbReference type="NCBI Taxonomy" id="2030807"/>
    <lineage>
        <taxon>Bacteria</taxon>
        <taxon>Candidatus Aerophobota</taxon>
    </lineage>
</organism>
<dbReference type="Pfam" id="PF01850">
    <property type="entry name" value="PIN"/>
    <property type="match status" value="1"/>
</dbReference>
<evidence type="ECO:0000313" key="2">
    <source>
        <dbReference type="EMBL" id="RLE07526.1"/>
    </source>
</evidence>